<accession>A0A378Y7T5</accession>
<dbReference type="STRING" id="1406858.GCA_000710895_01266"/>
<dbReference type="EMBL" id="UGRY01000002">
    <property type="protein sequence ID" value="SUA73275.1"/>
    <property type="molecule type" value="Genomic_DNA"/>
</dbReference>
<protein>
    <submittedName>
        <fullName evidence="1">Uncharacterized protein</fullName>
    </submittedName>
</protein>
<proteinExistence type="predicted"/>
<dbReference type="Proteomes" id="UP000255467">
    <property type="component" value="Unassembled WGS sequence"/>
</dbReference>
<dbReference type="RefSeq" id="WP_051037691.1">
    <property type="nucleotide sequence ID" value="NZ_UGRY01000002.1"/>
</dbReference>
<gene>
    <name evidence="1" type="ORF">NCTC1934_00712</name>
</gene>
<dbReference type="OrthoDB" id="4557979at2"/>
<name>A0A378Y7T5_9NOCA</name>
<evidence type="ECO:0000313" key="2">
    <source>
        <dbReference type="Proteomes" id="UP000255467"/>
    </source>
</evidence>
<sequence>MFESCRSPHESAHLLRVRYGFPVELFADRPYLTVGRAVEAIGLPQRLGRHVRDQLAGLPATPAVADPRGRNWWFLVAPPTPYHAVPQRLLGRLRAHGVTVPDVGGKVMLPVSDYRLGWHWACEPEPGRLALPHRAMVLNAARSAILRGADHVPA</sequence>
<organism evidence="1 2">
    <name type="scientific">Nocardia otitidiscaviarum</name>
    <dbReference type="NCBI Taxonomy" id="1823"/>
    <lineage>
        <taxon>Bacteria</taxon>
        <taxon>Bacillati</taxon>
        <taxon>Actinomycetota</taxon>
        <taxon>Actinomycetes</taxon>
        <taxon>Mycobacteriales</taxon>
        <taxon>Nocardiaceae</taxon>
        <taxon>Nocardia</taxon>
    </lineage>
</organism>
<evidence type="ECO:0000313" key="1">
    <source>
        <dbReference type="EMBL" id="SUA73275.1"/>
    </source>
</evidence>
<keyword evidence="2" id="KW-1185">Reference proteome</keyword>
<reference evidence="1 2" key="1">
    <citation type="submission" date="2018-06" db="EMBL/GenBank/DDBJ databases">
        <authorList>
            <consortium name="Pathogen Informatics"/>
            <person name="Doyle S."/>
        </authorList>
    </citation>
    <scope>NUCLEOTIDE SEQUENCE [LARGE SCALE GENOMIC DNA]</scope>
    <source>
        <strain evidence="1 2">NCTC1934</strain>
    </source>
</reference>
<dbReference type="AlphaFoldDB" id="A0A378Y7T5"/>